<dbReference type="Pfam" id="PF11292">
    <property type="entry name" value="DUF3093"/>
    <property type="match status" value="1"/>
</dbReference>
<keyword evidence="1" id="KW-0472">Membrane</keyword>
<accession>A0A6J6FIQ6</accession>
<protein>
    <submittedName>
        <fullName evidence="2">Unannotated protein</fullName>
    </submittedName>
</protein>
<reference evidence="2" key="1">
    <citation type="submission" date="2020-05" db="EMBL/GenBank/DDBJ databases">
        <authorList>
            <person name="Chiriac C."/>
            <person name="Salcher M."/>
            <person name="Ghai R."/>
            <person name="Kavagutti S V."/>
        </authorList>
    </citation>
    <scope>NUCLEOTIDE SEQUENCE</scope>
</reference>
<proteinExistence type="predicted"/>
<dbReference type="EMBL" id="CAEZUE010000026">
    <property type="protein sequence ID" value="CAB4587589.1"/>
    <property type="molecule type" value="Genomic_DNA"/>
</dbReference>
<evidence type="ECO:0000313" key="2">
    <source>
        <dbReference type="EMBL" id="CAB4587589.1"/>
    </source>
</evidence>
<organism evidence="2">
    <name type="scientific">freshwater metagenome</name>
    <dbReference type="NCBI Taxonomy" id="449393"/>
    <lineage>
        <taxon>unclassified sequences</taxon>
        <taxon>metagenomes</taxon>
        <taxon>ecological metagenomes</taxon>
    </lineage>
</organism>
<gene>
    <name evidence="2" type="ORF">UFOPK1788_00324</name>
</gene>
<sequence length="145" mass="15902">MDIFRERLTPGPGLHVALLLLLPLGFGMVAPLSIVGGVANAVGIYLAVQAWLHLGAPQIRVTTTHLYAGRARIERSAISKPRVITKDDRLSAISDARTWKVLRAWIPEGVMVDVVDRDDPTPNWYMSTRRAKELVAALGNPAKSR</sequence>
<dbReference type="InterPro" id="IPR021443">
    <property type="entry name" value="DUF3093"/>
</dbReference>
<evidence type="ECO:0000256" key="1">
    <source>
        <dbReference type="SAM" id="Phobius"/>
    </source>
</evidence>
<feature type="transmembrane region" description="Helical" evidence="1">
    <location>
        <begin position="20"/>
        <end position="48"/>
    </location>
</feature>
<name>A0A6J6FIQ6_9ZZZZ</name>
<keyword evidence="1" id="KW-1133">Transmembrane helix</keyword>
<keyword evidence="1" id="KW-0812">Transmembrane</keyword>
<dbReference type="AlphaFoldDB" id="A0A6J6FIQ6"/>